<proteinExistence type="predicted"/>
<dbReference type="Gene3D" id="1.10.8.80">
    <property type="entry name" value="Magnesium chelatase subunit I, C-Terminal domain"/>
    <property type="match status" value="1"/>
</dbReference>
<protein>
    <submittedName>
        <fullName evidence="2">MoxR-like ATPase</fullName>
        <ecNumber evidence="2">3.6.3.-</ecNumber>
    </submittedName>
</protein>
<dbReference type="PANTHER" id="PTHR42759">
    <property type="entry name" value="MOXR FAMILY PROTEIN"/>
    <property type="match status" value="1"/>
</dbReference>
<dbReference type="InterPro" id="IPR011703">
    <property type="entry name" value="ATPase_AAA-3"/>
</dbReference>
<dbReference type="InterPro" id="IPR050764">
    <property type="entry name" value="CbbQ/NirQ/NorQ/GpvN"/>
</dbReference>
<dbReference type="Proteomes" id="UP000590740">
    <property type="component" value="Unassembled WGS sequence"/>
</dbReference>
<dbReference type="InterPro" id="IPR003593">
    <property type="entry name" value="AAA+_ATPase"/>
</dbReference>
<comment type="caution">
    <text evidence="2">The sequence shown here is derived from an EMBL/GenBank/DDBJ whole genome shotgun (WGS) entry which is preliminary data.</text>
</comment>
<sequence>MSDAPADFRALFNQLKTEMQKAIVGYDELLTDVLVAIFSGGHVLLEGVPGLGKTYLVRTLSQVVGLEPGRVQCTPDLMPADILGTHIVGEDEKGRRTLRYEKGPVFKNLLLVDEINRATPKTQAALLEVMQERCVTTGGERHAVPEPFLVLATQNPMEMEGTYPLPEAQLDRFMFKIKVPFPDLDALVEISRRTTGFTEPKLATLTDGPKLIALQQQLSKIPVADPVAHYASRLVLGSHPEQPDALPEVKRYVSYGASPRGLQSLIRGARVWAAIQGATAVSTDDIRAIAHVALRHRIILNFEGEAGQVKVDDIITKLLDQVKTPAQQAA</sequence>
<dbReference type="EMBL" id="JACHIG010000002">
    <property type="protein sequence ID" value="MBB5031770.1"/>
    <property type="molecule type" value="Genomic_DNA"/>
</dbReference>
<evidence type="ECO:0000313" key="3">
    <source>
        <dbReference type="Proteomes" id="UP000590740"/>
    </source>
</evidence>
<evidence type="ECO:0000259" key="1">
    <source>
        <dbReference type="SMART" id="SM00382"/>
    </source>
</evidence>
<dbReference type="Pfam" id="PF17863">
    <property type="entry name" value="AAA_lid_2"/>
    <property type="match status" value="1"/>
</dbReference>
<dbReference type="PIRSF" id="PIRSF002849">
    <property type="entry name" value="AAA_ATPase_chaperone_MoxR_prd"/>
    <property type="match status" value="1"/>
</dbReference>
<dbReference type="EC" id="3.6.3.-" evidence="2"/>
<keyword evidence="3" id="KW-1185">Reference proteome</keyword>
<dbReference type="RefSeq" id="WP_184338701.1">
    <property type="nucleotide sequence ID" value="NZ_JACHIG010000002.1"/>
</dbReference>
<dbReference type="GO" id="GO:0005524">
    <property type="term" value="F:ATP binding"/>
    <property type="evidence" value="ECO:0007669"/>
    <property type="project" value="InterPro"/>
</dbReference>
<evidence type="ECO:0000313" key="2">
    <source>
        <dbReference type="EMBL" id="MBB5031770.1"/>
    </source>
</evidence>
<dbReference type="SUPFAM" id="SSF52540">
    <property type="entry name" value="P-loop containing nucleoside triphosphate hydrolases"/>
    <property type="match status" value="1"/>
</dbReference>
<name>A0A7W7Y9J5_9BACT</name>
<keyword evidence="2" id="KW-0378">Hydrolase</keyword>
<dbReference type="InterPro" id="IPR027417">
    <property type="entry name" value="P-loop_NTPase"/>
</dbReference>
<dbReference type="GO" id="GO:0016887">
    <property type="term" value="F:ATP hydrolysis activity"/>
    <property type="evidence" value="ECO:0007669"/>
    <property type="project" value="InterPro"/>
</dbReference>
<dbReference type="SMART" id="SM00382">
    <property type="entry name" value="AAA"/>
    <property type="match status" value="1"/>
</dbReference>
<gene>
    <name evidence="2" type="ORF">HNQ65_001338</name>
</gene>
<dbReference type="AlphaFoldDB" id="A0A7W7Y9J5"/>
<dbReference type="Pfam" id="PF07726">
    <property type="entry name" value="AAA_3"/>
    <property type="match status" value="1"/>
</dbReference>
<feature type="domain" description="AAA+ ATPase" evidence="1">
    <location>
        <begin position="39"/>
        <end position="183"/>
    </location>
</feature>
<dbReference type="Gene3D" id="3.40.50.300">
    <property type="entry name" value="P-loop containing nucleotide triphosphate hydrolases"/>
    <property type="match status" value="1"/>
</dbReference>
<dbReference type="CDD" id="cd00009">
    <property type="entry name" value="AAA"/>
    <property type="match status" value="1"/>
</dbReference>
<dbReference type="PANTHER" id="PTHR42759:SF1">
    <property type="entry name" value="MAGNESIUM-CHELATASE SUBUNIT CHLD"/>
    <property type="match status" value="1"/>
</dbReference>
<reference evidence="2 3" key="1">
    <citation type="submission" date="2020-08" db="EMBL/GenBank/DDBJ databases">
        <title>Genomic Encyclopedia of Type Strains, Phase IV (KMG-IV): sequencing the most valuable type-strain genomes for metagenomic binning, comparative biology and taxonomic classification.</title>
        <authorList>
            <person name="Goeker M."/>
        </authorList>
    </citation>
    <scope>NUCLEOTIDE SEQUENCE [LARGE SCALE GENOMIC DNA]</scope>
    <source>
        <strain evidence="2 3">DSM 12252</strain>
    </source>
</reference>
<organism evidence="2 3">
    <name type="scientific">Prosthecobacter vanneervenii</name>
    <dbReference type="NCBI Taxonomy" id="48466"/>
    <lineage>
        <taxon>Bacteria</taxon>
        <taxon>Pseudomonadati</taxon>
        <taxon>Verrucomicrobiota</taxon>
        <taxon>Verrucomicrobiia</taxon>
        <taxon>Verrucomicrobiales</taxon>
        <taxon>Verrucomicrobiaceae</taxon>
        <taxon>Prosthecobacter</taxon>
    </lineage>
</organism>
<dbReference type="InterPro" id="IPR041628">
    <property type="entry name" value="ChlI/MoxR_AAA_lid"/>
</dbReference>
<accession>A0A7W7Y9J5</accession>